<evidence type="ECO:0000256" key="2">
    <source>
        <dbReference type="ARBA" id="ARBA00023015"/>
    </source>
</evidence>
<dbReference type="GO" id="GO:0003677">
    <property type="term" value="F:DNA binding"/>
    <property type="evidence" value="ECO:0007669"/>
    <property type="project" value="UniProtKB-KW"/>
</dbReference>
<dbReference type="Proteomes" id="UP001139502">
    <property type="component" value="Unassembled WGS sequence"/>
</dbReference>
<organism evidence="8 9">
    <name type="scientific">Rothia santali</name>
    <dbReference type="NCBI Taxonomy" id="2949643"/>
    <lineage>
        <taxon>Bacteria</taxon>
        <taxon>Bacillati</taxon>
        <taxon>Actinomycetota</taxon>
        <taxon>Actinomycetes</taxon>
        <taxon>Micrococcales</taxon>
        <taxon>Micrococcaceae</taxon>
        <taxon>Rothia</taxon>
    </lineage>
</organism>
<keyword evidence="9" id="KW-1185">Reference proteome</keyword>
<evidence type="ECO:0000256" key="4">
    <source>
        <dbReference type="ARBA" id="ARBA00023163"/>
    </source>
</evidence>
<name>A0A9X2KHR6_9MICC</name>
<dbReference type="GO" id="GO:0000160">
    <property type="term" value="P:phosphorelay signal transduction system"/>
    <property type="evidence" value="ECO:0007669"/>
    <property type="project" value="InterPro"/>
</dbReference>
<dbReference type="Pfam" id="PF00196">
    <property type="entry name" value="GerE"/>
    <property type="match status" value="1"/>
</dbReference>
<dbReference type="SMART" id="SM00448">
    <property type="entry name" value="REC"/>
    <property type="match status" value="1"/>
</dbReference>
<evidence type="ECO:0000313" key="8">
    <source>
        <dbReference type="EMBL" id="MCP3425200.1"/>
    </source>
</evidence>
<keyword evidence="3" id="KW-0238">DNA-binding</keyword>
<dbReference type="PROSITE" id="PS50110">
    <property type="entry name" value="RESPONSE_REGULATORY"/>
    <property type="match status" value="1"/>
</dbReference>
<dbReference type="Gene3D" id="3.40.50.2300">
    <property type="match status" value="1"/>
</dbReference>
<dbReference type="Pfam" id="PF00072">
    <property type="entry name" value="Response_reg"/>
    <property type="match status" value="1"/>
</dbReference>
<dbReference type="InterPro" id="IPR011006">
    <property type="entry name" value="CheY-like_superfamily"/>
</dbReference>
<keyword evidence="1 5" id="KW-0597">Phosphoprotein</keyword>
<protein>
    <submittedName>
        <fullName evidence="8">Response regulator transcription factor</fullName>
    </submittedName>
</protein>
<evidence type="ECO:0000313" key="9">
    <source>
        <dbReference type="Proteomes" id="UP001139502"/>
    </source>
</evidence>
<dbReference type="InterPro" id="IPR000792">
    <property type="entry name" value="Tscrpt_reg_LuxR_C"/>
</dbReference>
<evidence type="ECO:0000256" key="5">
    <source>
        <dbReference type="PROSITE-ProRule" id="PRU00169"/>
    </source>
</evidence>
<proteinExistence type="predicted"/>
<dbReference type="GO" id="GO:0006355">
    <property type="term" value="P:regulation of DNA-templated transcription"/>
    <property type="evidence" value="ECO:0007669"/>
    <property type="project" value="InterPro"/>
</dbReference>
<keyword evidence="4" id="KW-0804">Transcription</keyword>
<dbReference type="CDD" id="cd17535">
    <property type="entry name" value="REC_NarL-like"/>
    <property type="match status" value="1"/>
</dbReference>
<evidence type="ECO:0000259" key="7">
    <source>
        <dbReference type="PROSITE" id="PS50110"/>
    </source>
</evidence>
<dbReference type="AlphaFoldDB" id="A0A9X2KHR6"/>
<accession>A0A9X2KHR6</accession>
<evidence type="ECO:0000256" key="3">
    <source>
        <dbReference type="ARBA" id="ARBA00023125"/>
    </source>
</evidence>
<dbReference type="SMART" id="SM00421">
    <property type="entry name" value="HTH_LUXR"/>
    <property type="match status" value="1"/>
</dbReference>
<dbReference type="PANTHER" id="PTHR43214:SF24">
    <property type="entry name" value="TRANSCRIPTIONAL REGULATORY PROTEIN NARL-RELATED"/>
    <property type="match status" value="1"/>
</dbReference>
<gene>
    <name evidence="8" type="ORF">NBM05_03950</name>
</gene>
<dbReference type="PRINTS" id="PR00038">
    <property type="entry name" value="HTHLUXR"/>
</dbReference>
<dbReference type="PROSITE" id="PS00622">
    <property type="entry name" value="HTH_LUXR_1"/>
    <property type="match status" value="1"/>
</dbReference>
<feature type="domain" description="Response regulatory" evidence="7">
    <location>
        <begin position="3"/>
        <end position="122"/>
    </location>
</feature>
<dbReference type="EMBL" id="JANAFB010000006">
    <property type="protein sequence ID" value="MCP3425200.1"/>
    <property type="molecule type" value="Genomic_DNA"/>
</dbReference>
<evidence type="ECO:0000259" key="6">
    <source>
        <dbReference type="PROSITE" id="PS50043"/>
    </source>
</evidence>
<reference evidence="8" key="1">
    <citation type="submission" date="2022-06" db="EMBL/GenBank/DDBJ databases">
        <title>Rothia sp. isolated from sandalwood seedling.</title>
        <authorList>
            <person name="Tuikhar N."/>
            <person name="Kirdat K."/>
            <person name="Thorat V."/>
            <person name="Swetha P."/>
            <person name="Padma S."/>
            <person name="Sundararaj R."/>
            <person name="Yadav A."/>
        </authorList>
    </citation>
    <scope>NUCLEOTIDE SEQUENCE</scope>
    <source>
        <strain evidence="8">AR01</strain>
    </source>
</reference>
<sequence length="220" mass="23899">MIRILIADDQEMIRIGLKAVLEASDDLDILDTASDGIEAVKKSLEYHPDVILMDIRMPGIDGVEATQRIRESHTSTETPYIIMLTTFDDDQNVFAALRAGAVGFLNKGLGPVELVRGIREVVDGGGALSANAASTLIAHAAETPPPRIDTDLHRLFTGLTARERQIVLSAARGDRNDQIAIELHLSPFTVKTHLNRAMTKVGAHDRAQLIAFAYRAGLTP</sequence>
<evidence type="ECO:0000256" key="1">
    <source>
        <dbReference type="ARBA" id="ARBA00022553"/>
    </source>
</evidence>
<dbReference type="InterPro" id="IPR001789">
    <property type="entry name" value="Sig_transdc_resp-reg_receiver"/>
</dbReference>
<comment type="caution">
    <text evidence="8">The sequence shown here is derived from an EMBL/GenBank/DDBJ whole genome shotgun (WGS) entry which is preliminary data.</text>
</comment>
<dbReference type="InterPro" id="IPR039420">
    <property type="entry name" value="WalR-like"/>
</dbReference>
<dbReference type="SUPFAM" id="SSF52172">
    <property type="entry name" value="CheY-like"/>
    <property type="match status" value="1"/>
</dbReference>
<keyword evidence="2" id="KW-0805">Transcription regulation</keyword>
<feature type="domain" description="HTH luxR-type" evidence="6">
    <location>
        <begin position="152"/>
        <end position="217"/>
    </location>
</feature>
<dbReference type="CDD" id="cd06170">
    <property type="entry name" value="LuxR_C_like"/>
    <property type="match status" value="1"/>
</dbReference>
<feature type="modified residue" description="4-aspartylphosphate" evidence="5">
    <location>
        <position position="54"/>
    </location>
</feature>
<dbReference type="RefSeq" id="WP_254165273.1">
    <property type="nucleotide sequence ID" value="NZ_JANAFB010000006.1"/>
</dbReference>
<dbReference type="PROSITE" id="PS50043">
    <property type="entry name" value="HTH_LUXR_2"/>
    <property type="match status" value="1"/>
</dbReference>
<dbReference type="PANTHER" id="PTHR43214">
    <property type="entry name" value="TWO-COMPONENT RESPONSE REGULATOR"/>
    <property type="match status" value="1"/>
</dbReference>
<dbReference type="InterPro" id="IPR058245">
    <property type="entry name" value="NreC/VraR/RcsB-like_REC"/>
</dbReference>